<dbReference type="Pfam" id="PF03004">
    <property type="entry name" value="Transposase_24"/>
    <property type="match status" value="1"/>
</dbReference>
<dbReference type="PANTHER" id="PTHR31881">
    <property type="match status" value="1"/>
</dbReference>
<feature type="compositionally biased region" description="Basic and acidic residues" evidence="2">
    <location>
        <begin position="185"/>
        <end position="197"/>
    </location>
</feature>
<dbReference type="AlphaFoldDB" id="A0A1S4C8S9"/>
<dbReference type="InterPro" id="IPR004252">
    <property type="entry name" value="Probable_transposase_24"/>
</dbReference>
<evidence type="ECO:0000313" key="5">
    <source>
        <dbReference type="RefSeq" id="XP_016497537.1"/>
    </source>
</evidence>
<accession>A0A1S4C8S9</accession>
<gene>
    <name evidence="4 5 6" type="primary">LOC107816349</name>
</gene>
<dbReference type="RefSeq" id="XP_016497536.1">
    <property type="nucleotide sequence ID" value="XM_016642050.1"/>
</dbReference>
<organism evidence="6">
    <name type="scientific">Nicotiana tabacum</name>
    <name type="common">Common tobacco</name>
    <dbReference type="NCBI Taxonomy" id="4097"/>
    <lineage>
        <taxon>Eukaryota</taxon>
        <taxon>Viridiplantae</taxon>
        <taxon>Streptophyta</taxon>
        <taxon>Embryophyta</taxon>
        <taxon>Tracheophyta</taxon>
        <taxon>Spermatophyta</taxon>
        <taxon>Magnoliopsida</taxon>
        <taxon>eudicotyledons</taxon>
        <taxon>Gunneridae</taxon>
        <taxon>Pentapetalae</taxon>
        <taxon>asterids</taxon>
        <taxon>lamiids</taxon>
        <taxon>Solanales</taxon>
        <taxon>Solanaceae</taxon>
        <taxon>Nicotianoideae</taxon>
        <taxon>Nicotianeae</taxon>
        <taxon>Nicotiana</taxon>
    </lineage>
</organism>
<evidence type="ECO:0000256" key="1">
    <source>
        <dbReference type="SAM" id="Coils"/>
    </source>
</evidence>
<dbReference type="RefSeq" id="XP_016497538.1">
    <property type="nucleotide sequence ID" value="XM_016642052.1"/>
</dbReference>
<feature type="coiled-coil region" evidence="1">
    <location>
        <begin position="398"/>
        <end position="426"/>
    </location>
</feature>
<evidence type="ECO:0000313" key="3">
    <source>
        <dbReference type="Proteomes" id="UP000790787"/>
    </source>
</evidence>
<proteinExistence type="predicted"/>
<dbReference type="PaxDb" id="4097-A0A1S4C8S9"/>
<dbReference type="Proteomes" id="UP000790787">
    <property type="component" value="Chromosome 16"/>
</dbReference>
<sequence length="528" mass="59565">MTMNQVVTTRKNKKETNSQYLPAGSLSSLAKEKFSLLTTKRAVPPNFSNRQPKHPRLGSQVQKPVRQLPLTSHVPQKVQEQVQQVPLDSSSPVATKGQEQVHRATLHSTASAAQAVLEQVQQVSQRSTASAAQAVLEQVQQVSQHSTSSAAQVVLEQVQQVLQHSTSSAAQVLLEQVPQMSQHSATHEVIEQSEKRGSSTVKRKRGRTQMPRVHGRSERKLAVLSDLNQPIGPTDEIVKELGSFLGTLARNSTFCPLNINNWKKLNTKEDMWTYIKTKYDIHDDGREWVFQSIQNAWRRKKKKETSEEPSSKDMFVATRSRKPGRVYKESYEDTMRKIAEMEQIQTQKSEDDNQSIDAFATVMGPEHPGRVRLYGRGVTKTILKQKSGNSGPSSKTTDEIMEQKMKEMEERMQQRMQKNFEEQQETWQQQITLNVVAQLQHINPDLRIHPNMLAFGGRSLREASSAQQAAIQLINRPSTSSTNQDQHLLGNATSPTCHVQTLEEDNRPPTSNALQTVLVATHKQQQRK</sequence>
<dbReference type="OrthoDB" id="1913335at2759"/>
<dbReference type="KEGG" id="nta:107816349"/>
<evidence type="ECO:0000313" key="6">
    <source>
        <dbReference type="RefSeq" id="XP_016497538.1"/>
    </source>
</evidence>
<keyword evidence="1" id="KW-0175">Coiled coil</keyword>
<evidence type="ECO:0000313" key="4">
    <source>
        <dbReference type="RefSeq" id="XP_016497536.1"/>
    </source>
</evidence>
<keyword evidence="3" id="KW-1185">Reference proteome</keyword>
<name>A0A1S4C8S9_TOBAC</name>
<dbReference type="STRING" id="4097.A0A1S4C8S9"/>
<dbReference type="RefSeq" id="XP_016497537.1">
    <property type="nucleotide sequence ID" value="XM_016642051.1"/>
</dbReference>
<dbReference type="GeneID" id="107816349"/>
<evidence type="ECO:0000256" key="2">
    <source>
        <dbReference type="SAM" id="MobiDB-lite"/>
    </source>
</evidence>
<reference key="1">
    <citation type="journal article" date="2014" name="Nat. Commun.">
        <title>The tobacco genome sequence and its comparison with those of tomato and potato.</title>
        <authorList>
            <person name="Sierro N."/>
            <person name="Battey J.N."/>
            <person name="Ouadi S."/>
            <person name="Bakaher N."/>
            <person name="Bovet L."/>
            <person name="Willig A."/>
            <person name="Goepfert S."/>
            <person name="Peitsch M.C."/>
            <person name="Ivanov N.V."/>
        </authorList>
    </citation>
    <scope>NUCLEOTIDE SEQUENCE [LARGE SCALE GENOMIC DNA]</scope>
    <source>
        <strain>cv. TN90</strain>
    </source>
</reference>
<reference evidence="4 5" key="2">
    <citation type="submission" date="2025-04" db="UniProtKB">
        <authorList>
            <consortium name="RefSeq"/>
        </authorList>
    </citation>
    <scope>IDENTIFICATION</scope>
</reference>
<feature type="region of interest" description="Disordered" evidence="2">
    <location>
        <begin position="183"/>
        <end position="214"/>
    </location>
</feature>
<protein>
    <submittedName>
        <fullName evidence="4 5">Uncharacterized protein isoform X1</fullName>
    </submittedName>
</protein>
<dbReference type="OMA" id="HDDGREW"/>
<dbReference type="PANTHER" id="PTHR31881:SF6">
    <property type="entry name" value="OS09G0494600 PROTEIN"/>
    <property type="match status" value="1"/>
</dbReference>